<dbReference type="RefSeq" id="WP_200256118.1">
    <property type="nucleotide sequence ID" value="NZ_NRSH01000007.1"/>
</dbReference>
<comment type="caution">
    <text evidence="3">The sequence shown here is derived from an EMBL/GenBank/DDBJ whole genome shotgun (WGS) entry which is preliminary data.</text>
</comment>
<evidence type="ECO:0000256" key="1">
    <source>
        <dbReference type="SAM" id="MobiDB-lite"/>
    </source>
</evidence>
<gene>
    <name evidence="3" type="ORF">CKO13_01435</name>
</gene>
<accession>A0ABS1E1V5</accession>
<protein>
    <recommendedName>
        <fullName evidence="2">Zinc finger Ogr/Delta-type domain-containing protein</fullName>
    </recommendedName>
</protein>
<dbReference type="EMBL" id="NRSH01000007">
    <property type="protein sequence ID" value="MBK1725703.1"/>
    <property type="molecule type" value="Genomic_DNA"/>
</dbReference>
<feature type="domain" description="Zinc finger Ogr/Delta-type" evidence="2">
    <location>
        <begin position="5"/>
        <end position="43"/>
    </location>
</feature>
<dbReference type="Pfam" id="PF04606">
    <property type="entry name" value="Ogr_Delta"/>
    <property type="match status" value="1"/>
</dbReference>
<organism evidence="3 4">
    <name type="scientific">Halorhodospira neutriphila</name>
    <dbReference type="NCBI Taxonomy" id="168379"/>
    <lineage>
        <taxon>Bacteria</taxon>
        <taxon>Pseudomonadati</taxon>
        <taxon>Pseudomonadota</taxon>
        <taxon>Gammaproteobacteria</taxon>
        <taxon>Chromatiales</taxon>
        <taxon>Ectothiorhodospiraceae</taxon>
        <taxon>Halorhodospira</taxon>
    </lineage>
</organism>
<dbReference type="Proteomes" id="UP000738126">
    <property type="component" value="Unassembled WGS sequence"/>
</dbReference>
<dbReference type="InterPro" id="IPR007684">
    <property type="entry name" value="Znf_Ogr/Delta"/>
</dbReference>
<keyword evidence="4" id="KW-1185">Reference proteome</keyword>
<reference evidence="3 4" key="1">
    <citation type="journal article" date="2020" name="Microorganisms">
        <title>Osmotic Adaptation and Compatible Solute Biosynthesis of Phototrophic Bacteria as Revealed from Genome Analyses.</title>
        <authorList>
            <person name="Imhoff J.F."/>
            <person name="Rahn T."/>
            <person name="Kunzel S."/>
            <person name="Keller A."/>
            <person name="Neulinger S.C."/>
        </authorList>
    </citation>
    <scope>NUCLEOTIDE SEQUENCE [LARGE SCALE GENOMIC DNA]</scope>
    <source>
        <strain evidence="3 4">DSM 15116</strain>
    </source>
</reference>
<proteinExistence type="predicted"/>
<evidence type="ECO:0000259" key="2">
    <source>
        <dbReference type="Pfam" id="PF04606"/>
    </source>
</evidence>
<evidence type="ECO:0000313" key="4">
    <source>
        <dbReference type="Proteomes" id="UP000738126"/>
    </source>
</evidence>
<feature type="region of interest" description="Disordered" evidence="1">
    <location>
        <begin position="59"/>
        <end position="82"/>
    </location>
</feature>
<evidence type="ECO:0000313" key="3">
    <source>
        <dbReference type="EMBL" id="MBK1725703.1"/>
    </source>
</evidence>
<name>A0ABS1E1V5_9GAMM</name>
<sequence>MKVLCPHCSSPSIIRSSEQVTRLAREAKLICQNPDCGHTFKVMIEAYLTISQPRCPHPDVELPEAPLTAGEGVQASQRREAT</sequence>